<feature type="compositionally biased region" description="Polar residues" evidence="1">
    <location>
        <begin position="386"/>
        <end position="402"/>
    </location>
</feature>
<reference evidence="3" key="1">
    <citation type="submission" date="2020-04" db="EMBL/GenBank/DDBJ databases">
        <title>Analysis of mating type loci in Filobasidium floriforme.</title>
        <authorList>
            <person name="Nowrousian M."/>
        </authorList>
    </citation>
    <scope>NUCLEOTIDE SEQUENCE</scope>
    <source>
        <strain evidence="3">CBS 6242</strain>
    </source>
</reference>
<feature type="region of interest" description="Disordered" evidence="1">
    <location>
        <begin position="311"/>
        <end position="347"/>
    </location>
</feature>
<accession>A0A8K0JNH2</accession>
<feature type="compositionally biased region" description="Low complexity" evidence="1">
    <location>
        <begin position="445"/>
        <end position="456"/>
    </location>
</feature>
<dbReference type="AlphaFoldDB" id="A0A8K0JNH2"/>
<feature type="region of interest" description="Disordered" evidence="1">
    <location>
        <begin position="379"/>
        <end position="528"/>
    </location>
</feature>
<dbReference type="Proteomes" id="UP000812966">
    <property type="component" value="Unassembled WGS sequence"/>
</dbReference>
<evidence type="ECO:0000313" key="4">
    <source>
        <dbReference type="Proteomes" id="UP000812966"/>
    </source>
</evidence>
<feature type="transmembrane region" description="Helical" evidence="2">
    <location>
        <begin position="278"/>
        <end position="304"/>
    </location>
</feature>
<protein>
    <submittedName>
        <fullName evidence="3">Uncharacterized protein</fullName>
    </submittedName>
</protein>
<comment type="caution">
    <text evidence="3">The sequence shown here is derived from an EMBL/GenBank/DDBJ whole genome shotgun (WGS) entry which is preliminary data.</text>
</comment>
<organism evidence="3 4">
    <name type="scientific">Filobasidium floriforme</name>
    <dbReference type="NCBI Taxonomy" id="5210"/>
    <lineage>
        <taxon>Eukaryota</taxon>
        <taxon>Fungi</taxon>
        <taxon>Dikarya</taxon>
        <taxon>Basidiomycota</taxon>
        <taxon>Agaricomycotina</taxon>
        <taxon>Tremellomycetes</taxon>
        <taxon>Filobasidiales</taxon>
        <taxon>Filobasidiaceae</taxon>
        <taxon>Filobasidium</taxon>
    </lineage>
</organism>
<keyword evidence="2" id="KW-1133">Transmembrane helix</keyword>
<evidence type="ECO:0000256" key="2">
    <source>
        <dbReference type="SAM" id="Phobius"/>
    </source>
</evidence>
<name>A0A8K0JNH2_9TREE</name>
<dbReference type="EMBL" id="JABELV010000033">
    <property type="protein sequence ID" value="KAG7562401.1"/>
    <property type="molecule type" value="Genomic_DNA"/>
</dbReference>
<gene>
    <name evidence="3" type="ORF">FFLO_02181</name>
</gene>
<feature type="compositionally biased region" description="Basic and acidic residues" evidence="1">
    <location>
        <begin position="313"/>
        <end position="328"/>
    </location>
</feature>
<keyword evidence="2" id="KW-0472">Membrane</keyword>
<evidence type="ECO:0000313" key="3">
    <source>
        <dbReference type="EMBL" id="KAG7562401.1"/>
    </source>
</evidence>
<evidence type="ECO:0000256" key="1">
    <source>
        <dbReference type="SAM" id="MobiDB-lite"/>
    </source>
</evidence>
<feature type="compositionally biased region" description="Low complexity" evidence="1">
    <location>
        <begin position="8"/>
        <end position="38"/>
    </location>
</feature>
<feature type="region of interest" description="Disordered" evidence="1">
    <location>
        <begin position="1"/>
        <end position="82"/>
    </location>
</feature>
<feature type="compositionally biased region" description="Polar residues" evidence="1">
    <location>
        <begin position="409"/>
        <end position="422"/>
    </location>
</feature>
<proteinExistence type="predicted"/>
<feature type="region of interest" description="Disordered" evidence="1">
    <location>
        <begin position="241"/>
        <end position="271"/>
    </location>
</feature>
<keyword evidence="4" id="KW-1185">Reference proteome</keyword>
<sequence length="528" mass="55571">MARPSFRPSPTSTLPTATSSSSSGPDRGVSSTWLLTSSPPAPPLPSLKSKRTPTAGPSRARRASETTDHSLVARQGASSGPVFEGYPSCDNVGNTLLSCFPLSNTTITQSTWSKFIYNSNYPSFVENGEVDVWLYQADSGEEVRNWKGIPTRQGSVEIRPDEDWWKDQDRATELTQGGRETYSFYFVVVPGGETLNGGEPHQNTFRAVQTALPSAVLASISMSSASASMASVSSASLAAASSSSSAGTTSTEGGNRSGRGADGTLQNAQSGGSGFPKWAIAVIVILGVFLIISLLALWWFLLAASRRNRRRDSRIQENKAWKGEEGGHAPDASISTAGGARSDQKHADIAESQIMDEKAPISPHDEPESSAIPVAAFAARRDQHQDSSSIATARPVSQNSRASPIPTLKPSTLALNRQRSGTSGIGSHVSVPGPAGSLAMGADNSSIASSGPISPGEAEDLAVAFRQAMRKAGDQPLTEDSSPETESPPARTTASTLMRQELQGEGVGIKPVGDRRSYHLQGLDDDSD</sequence>
<dbReference type="OrthoDB" id="2278929at2759"/>
<keyword evidence="2" id="KW-0812">Transmembrane</keyword>